<dbReference type="InterPro" id="IPR050778">
    <property type="entry name" value="Cueball_EGF_LRP_Nidogen"/>
</dbReference>
<evidence type="ECO:0000256" key="16">
    <source>
        <dbReference type="SAM" id="SignalP"/>
    </source>
</evidence>
<keyword evidence="19" id="KW-1185">Reference proteome</keyword>
<evidence type="ECO:0000256" key="10">
    <source>
        <dbReference type="ARBA" id="ARBA00023157"/>
    </source>
</evidence>
<name>A0A2W1B780_HELAM</name>
<dbReference type="GO" id="GO:0048477">
    <property type="term" value="P:oogenesis"/>
    <property type="evidence" value="ECO:0007669"/>
    <property type="project" value="UniProtKB-KW"/>
</dbReference>
<evidence type="ECO:0000256" key="13">
    <source>
        <dbReference type="ARBA" id="ARBA00040020"/>
    </source>
</evidence>
<dbReference type="SMART" id="SM00135">
    <property type="entry name" value="LY"/>
    <property type="match status" value="3"/>
</dbReference>
<dbReference type="GO" id="GO:0060070">
    <property type="term" value="P:canonical Wnt signaling pathway"/>
    <property type="evidence" value="ECO:0007669"/>
    <property type="project" value="TreeGrafter"/>
</dbReference>
<gene>
    <name evidence="18" type="primary">HaOG215590</name>
    <name evidence="18" type="ORF">B5X24_HaOG215590</name>
</gene>
<evidence type="ECO:0000256" key="8">
    <source>
        <dbReference type="ARBA" id="ARBA00022943"/>
    </source>
</evidence>
<keyword evidence="6" id="KW-0221">Differentiation</keyword>
<dbReference type="GO" id="GO:0007283">
    <property type="term" value="P:spermatogenesis"/>
    <property type="evidence" value="ECO:0007669"/>
    <property type="project" value="UniProtKB-KW"/>
</dbReference>
<evidence type="ECO:0000256" key="4">
    <source>
        <dbReference type="ARBA" id="ARBA00022729"/>
    </source>
</evidence>
<evidence type="ECO:0000256" key="15">
    <source>
        <dbReference type="PROSITE-ProRule" id="PRU00461"/>
    </source>
</evidence>
<keyword evidence="9" id="KW-0472">Membrane</keyword>
<dbReference type="GO" id="GO:0005886">
    <property type="term" value="C:plasma membrane"/>
    <property type="evidence" value="ECO:0007669"/>
    <property type="project" value="UniProtKB-SubCell"/>
</dbReference>
<dbReference type="SUPFAM" id="SSF63825">
    <property type="entry name" value="YWTD domain"/>
    <property type="match status" value="1"/>
</dbReference>
<sequence>MYKLLSVWVLVVLSVQIVHSWDLAVAVQNRLEFYTKEDKIIVESDLFRDATALAYDDAHQTILFIKKHTDDASICSFEMSTQKHKVLVTGKDIGGFTIDPIRAVLYWTDIAERSIFWISFKQGYKETDNKNLLIKMEDEIPRAIAVDICKGYVYWTNTNSTKPTIERVRFDGTEKEVLVDESINDPVSLAIDQQTLKMFWADNTRNKKYRIFSTELDGKNKTELISGDFGTDFKPNALTVSKDLIYLIDEGTHAVWKHSKFLITESLKNILHFTEAPSGIVARYTPEEQIHGKVECKDVMTALLNDKIICVHGEKANATSCTCAPGYIGERCDVSVCQNYCNHGTCSVRTLLRVKYILKLLPLVVFDDPSLSLTRFLFQM</sequence>
<evidence type="ECO:0000256" key="9">
    <source>
        <dbReference type="ARBA" id="ARBA00023136"/>
    </source>
</evidence>
<proteinExistence type="inferred from homology"/>
<evidence type="ECO:0000256" key="6">
    <source>
        <dbReference type="ARBA" id="ARBA00022782"/>
    </source>
</evidence>
<feature type="domain" description="EGF-like" evidence="17">
    <location>
        <begin position="292"/>
        <end position="333"/>
    </location>
</feature>
<evidence type="ECO:0000256" key="5">
    <source>
        <dbReference type="ARBA" id="ARBA00022737"/>
    </source>
</evidence>
<dbReference type="AlphaFoldDB" id="A0A2W1B780"/>
<keyword evidence="11" id="KW-0325">Glycoprotein</keyword>
<evidence type="ECO:0000256" key="3">
    <source>
        <dbReference type="ARBA" id="ARBA00022536"/>
    </source>
</evidence>
<dbReference type="PROSITE" id="PS00022">
    <property type="entry name" value="EGF_1"/>
    <property type="match status" value="1"/>
</dbReference>
<comment type="subcellular location">
    <subcellularLocation>
        <location evidence="1">Cell membrane</location>
        <topology evidence="1">Single-pass type I membrane protein</topology>
    </subcellularLocation>
</comment>
<dbReference type="EMBL" id="KZ150540">
    <property type="protein sequence ID" value="PZC70575.1"/>
    <property type="molecule type" value="Genomic_DNA"/>
</dbReference>
<dbReference type="PANTHER" id="PTHR46513">
    <property type="entry name" value="VITELLOGENIN RECEPTOR-LIKE PROTEIN-RELATED-RELATED"/>
    <property type="match status" value="1"/>
</dbReference>
<feature type="disulfide bond" evidence="14">
    <location>
        <begin position="323"/>
        <end position="332"/>
    </location>
</feature>
<keyword evidence="2" id="KW-1003">Cell membrane</keyword>
<dbReference type="Pfam" id="PF16472">
    <property type="entry name" value="DUF5050"/>
    <property type="match status" value="1"/>
</dbReference>
<protein>
    <recommendedName>
        <fullName evidence="13">Protein cueball</fullName>
    </recommendedName>
</protein>
<reference evidence="18 19" key="1">
    <citation type="journal article" date="2017" name="BMC Biol.">
        <title>Genomic innovations, transcriptional plasticity and gene loss underlying the evolution and divergence of two highly polyphagous and invasive Helicoverpa pest species.</title>
        <authorList>
            <person name="Pearce S.L."/>
            <person name="Clarke D.F."/>
            <person name="East P.D."/>
            <person name="Elfekih S."/>
            <person name="Gordon K.H."/>
            <person name="Jermiin L.S."/>
            <person name="McGaughran A."/>
            <person name="Oakeshott J.G."/>
            <person name="Papanikolaou A."/>
            <person name="Perera O.P."/>
            <person name="Rane R.V."/>
            <person name="Richards S."/>
            <person name="Tay W.T."/>
            <person name="Walsh T.K."/>
            <person name="Anderson A."/>
            <person name="Anderson C.J."/>
            <person name="Asgari S."/>
            <person name="Board P.G."/>
            <person name="Bretschneider A."/>
            <person name="Campbell P.M."/>
            <person name="Chertemps T."/>
            <person name="Christeller J.T."/>
            <person name="Coppin C.W."/>
            <person name="Downes S.J."/>
            <person name="Duan G."/>
            <person name="Farnsworth C.A."/>
            <person name="Good R.T."/>
            <person name="Han L.B."/>
            <person name="Han Y.C."/>
            <person name="Hatje K."/>
            <person name="Horne I."/>
            <person name="Huang Y.P."/>
            <person name="Hughes D.S."/>
            <person name="Jacquin-Joly E."/>
            <person name="James W."/>
            <person name="Jhangiani S."/>
            <person name="Kollmar M."/>
            <person name="Kuwar S.S."/>
            <person name="Li S."/>
            <person name="Liu N.Y."/>
            <person name="Maibeche M.T."/>
            <person name="Miller J.R."/>
            <person name="Montagne N."/>
            <person name="Perry T."/>
            <person name="Qu J."/>
            <person name="Song S.V."/>
            <person name="Sutton G.G."/>
            <person name="Vogel H."/>
            <person name="Walenz B.P."/>
            <person name="Xu W."/>
            <person name="Zhang H.J."/>
            <person name="Zou Z."/>
            <person name="Batterham P."/>
            <person name="Edwards O.R."/>
            <person name="Feyereisen R."/>
            <person name="Gibbs R.A."/>
            <person name="Heckel D.G."/>
            <person name="McGrath A."/>
            <person name="Robin C."/>
            <person name="Scherer S.E."/>
            <person name="Worley K.C."/>
            <person name="Wu Y.D."/>
        </authorList>
    </citation>
    <scope>NUCLEOTIDE SEQUENCE [LARGE SCALE GENOMIC DNA]</scope>
    <source>
        <strain evidence="18">Harm_GR_Male_#8</strain>
        <tissue evidence="18">Whole organism</tissue>
    </source>
</reference>
<dbReference type="PANTHER" id="PTHR46513:SF42">
    <property type="entry name" value="PROTEIN CUEBALL"/>
    <property type="match status" value="1"/>
</dbReference>
<feature type="signal peptide" evidence="16">
    <location>
        <begin position="1"/>
        <end position="20"/>
    </location>
</feature>
<keyword evidence="7" id="KW-0744">Spermatogenesis</keyword>
<dbReference type="PROSITE" id="PS51120">
    <property type="entry name" value="LDLRB"/>
    <property type="match status" value="1"/>
</dbReference>
<dbReference type="InterPro" id="IPR032485">
    <property type="entry name" value="LRP1-like_beta_prop"/>
</dbReference>
<dbReference type="Gene3D" id="2.10.25.10">
    <property type="entry name" value="Laminin"/>
    <property type="match status" value="1"/>
</dbReference>
<evidence type="ECO:0000256" key="12">
    <source>
        <dbReference type="ARBA" id="ARBA00038070"/>
    </source>
</evidence>
<organism evidence="18 19">
    <name type="scientific">Helicoverpa armigera</name>
    <name type="common">Cotton bollworm</name>
    <name type="synonym">Heliothis armigera</name>
    <dbReference type="NCBI Taxonomy" id="29058"/>
    <lineage>
        <taxon>Eukaryota</taxon>
        <taxon>Metazoa</taxon>
        <taxon>Ecdysozoa</taxon>
        <taxon>Arthropoda</taxon>
        <taxon>Hexapoda</taxon>
        <taxon>Insecta</taxon>
        <taxon>Pterygota</taxon>
        <taxon>Neoptera</taxon>
        <taxon>Endopterygota</taxon>
        <taxon>Lepidoptera</taxon>
        <taxon>Glossata</taxon>
        <taxon>Ditrysia</taxon>
        <taxon>Noctuoidea</taxon>
        <taxon>Noctuidae</taxon>
        <taxon>Heliothinae</taxon>
        <taxon>Helicoverpa</taxon>
    </lineage>
</organism>
<evidence type="ECO:0000259" key="17">
    <source>
        <dbReference type="PROSITE" id="PS50026"/>
    </source>
</evidence>
<evidence type="ECO:0000313" key="19">
    <source>
        <dbReference type="Proteomes" id="UP000249218"/>
    </source>
</evidence>
<evidence type="ECO:0000313" key="18">
    <source>
        <dbReference type="EMBL" id="PZC70575.1"/>
    </source>
</evidence>
<feature type="repeat" description="LDL-receptor class B" evidence="15">
    <location>
        <begin position="151"/>
        <end position="195"/>
    </location>
</feature>
<dbReference type="PROSITE" id="PS50026">
    <property type="entry name" value="EGF_3"/>
    <property type="match status" value="1"/>
</dbReference>
<comment type="similarity">
    <text evidence="12">Belongs to the cueball family.</text>
</comment>
<comment type="caution">
    <text evidence="14">Lacks conserved residue(s) required for the propagation of feature annotation.</text>
</comment>
<keyword evidence="8" id="KW-0896">Oogenesis</keyword>
<dbReference type="Proteomes" id="UP000249218">
    <property type="component" value="Unassembled WGS sequence"/>
</dbReference>
<feature type="chain" id="PRO_5016170990" description="Protein cueball" evidence="16">
    <location>
        <begin position="21"/>
        <end position="380"/>
    </location>
</feature>
<keyword evidence="10 14" id="KW-1015">Disulfide bond</keyword>
<dbReference type="InterPro" id="IPR000033">
    <property type="entry name" value="LDLR_classB_rpt"/>
</dbReference>
<evidence type="ECO:0000256" key="11">
    <source>
        <dbReference type="ARBA" id="ARBA00023180"/>
    </source>
</evidence>
<dbReference type="GO" id="GO:0017147">
    <property type="term" value="F:Wnt-protein binding"/>
    <property type="evidence" value="ECO:0007669"/>
    <property type="project" value="TreeGrafter"/>
</dbReference>
<keyword evidence="5" id="KW-0677">Repeat</keyword>
<dbReference type="OrthoDB" id="382013at2759"/>
<dbReference type="InterPro" id="IPR000742">
    <property type="entry name" value="EGF"/>
</dbReference>
<dbReference type="PROSITE" id="PS01186">
    <property type="entry name" value="EGF_2"/>
    <property type="match status" value="1"/>
</dbReference>
<evidence type="ECO:0000256" key="14">
    <source>
        <dbReference type="PROSITE-ProRule" id="PRU00076"/>
    </source>
</evidence>
<evidence type="ECO:0000256" key="1">
    <source>
        <dbReference type="ARBA" id="ARBA00004251"/>
    </source>
</evidence>
<evidence type="ECO:0000256" key="7">
    <source>
        <dbReference type="ARBA" id="ARBA00022871"/>
    </source>
</evidence>
<dbReference type="InterPro" id="IPR011042">
    <property type="entry name" value="6-blade_b-propeller_TolB-like"/>
</dbReference>
<accession>A0A2W1B780</accession>
<keyword evidence="4 16" id="KW-0732">Signal</keyword>
<evidence type="ECO:0000256" key="2">
    <source>
        <dbReference type="ARBA" id="ARBA00022475"/>
    </source>
</evidence>
<dbReference type="Gene3D" id="2.120.10.30">
    <property type="entry name" value="TolB, C-terminal domain"/>
    <property type="match status" value="1"/>
</dbReference>
<dbReference type="GO" id="GO:0042813">
    <property type="term" value="F:Wnt receptor activity"/>
    <property type="evidence" value="ECO:0007669"/>
    <property type="project" value="TreeGrafter"/>
</dbReference>
<keyword evidence="3 14" id="KW-0245">EGF-like domain</keyword>